<keyword evidence="2" id="KW-0520">NAD</keyword>
<feature type="domain" description="D-isomer specific 2-hydroxyacid dehydrogenase NAD-binding" evidence="3">
    <location>
        <begin position="106"/>
        <end position="289"/>
    </location>
</feature>
<gene>
    <name evidence="4" type="ORF">PMZ80_010582</name>
</gene>
<dbReference type="Pfam" id="PF02826">
    <property type="entry name" value="2-Hacid_dh_C"/>
    <property type="match status" value="1"/>
</dbReference>
<sequence length="317" mass="34086">MGNLPKLLYPTSLKLDISSLEGFSVDLIPYDVKAPFPDQATDAEMLVTWSNSRDNLKEAAGRLGNLRWAQSLSAGANEIQSAGFASNVILASGSGLHDHTVAEHTLGLLLNSARRFYEMRDYQVQTKWPAHLGGPQPDRPANSFTTLRDANVLIWGFGNIARALTPSLKLLGARVRGVARHAGVREGVEVFTENELPDLLPGTDVLVMILPGSASTKHALSTERLKMMPKHGSVVNVGRGMNVDEEALCAALDKGDIGGAALDVFSTEPLPAASPLWKARNLILSPHAAGGRPQGAEELIAHNLRKFRAGQQLKNII</sequence>
<protein>
    <recommendedName>
        <fullName evidence="3">D-isomer specific 2-hydroxyacid dehydrogenase NAD-binding domain-containing protein</fullName>
    </recommendedName>
</protein>
<evidence type="ECO:0000256" key="2">
    <source>
        <dbReference type="ARBA" id="ARBA00023027"/>
    </source>
</evidence>
<dbReference type="SUPFAM" id="SSF52283">
    <property type="entry name" value="Formate/glycerate dehydrogenase catalytic domain-like"/>
    <property type="match status" value="1"/>
</dbReference>
<proteinExistence type="predicted"/>
<dbReference type="GeneID" id="90004031"/>
<dbReference type="EMBL" id="JAVHJV010000018">
    <property type="protein sequence ID" value="KAK5937282.1"/>
    <property type="molecule type" value="Genomic_DNA"/>
</dbReference>
<accession>A0ABR0RAJ2</accession>
<keyword evidence="5" id="KW-1185">Reference proteome</keyword>
<dbReference type="InterPro" id="IPR036291">
    <property type="entry name" value="NAD(P)-bd_dom_sf"/>
</dbReference>
<keyword evidence="1" id="KW-0560">Oxidoreductase</keyword>
<dbReference type="Gene3D" id="3.40.50.720">
    <property type="entry name" value="NAD(P)-binding Rossmann-like Domain"/>
    <property type="match status" value="2"/>
</dbReference>
<comment type="caution">
    <text evidence="4">The sequence shown here is derived from an EMBL/GenBank/DDBJ whole genome shotgun (WGS) entry which is preliminary data.</text>
</comment>
<dbReference type="PANTHER" id="PTHR43333:SF1">
    <property type="entry name" value="D-ISOMER SPECIFIC 2-HYDROXYACID DEHYDROGENASE NAD-BINDING DOMAIN-CONTAINING PROTEIN"/>
    <property type="match status" value="1"/>
</dbReference>
<evidence type="ECO:0000256" key="1">
    <source>
        <dbReference type="ARBA" id="ARBA00023002"/>
    </source>
</evidence>
<evidence type="ECO:0000259" key="3">
    <source>
        <dbReference type="Pfam" id="PF02826"/>
    </source>
</evidence>
<dbReference type="CDD" id="cd12160">
    <property type="entry name" value="2-Hacid_dh_3"/>
    <property type="match status" value="1"/>
</dbReference>
<dbReference type="InterPro" id="IPR006140">
    <property type="entry name" value="D-isomer_DH_NAD-bd"/>
</dbReference>
<organism evidence="4 5">
    <name type="scientific">Knufia obscura</name>
    <dbReference type="NCBI Taxonomy" id="1635080"/>
    <lineage>
        <taxon>Eukaryota</taxon>
        <taxon>Fungi</taxon>
        <taxon>Dikarya</taxon>
        <taxon>Ascomycota</taxon>
        <taxon>Pezizomycotina</taxon>
        <taxon>Eurotiomycetes</taxon>
        <taxon>Chaetothyriomycetidae</taxon>
        <taxon>Chaetothyriales</taxon>
        <taxon>Trichomeriaceae</taxon>
        <taxon>Knufia</taxon>
    </lineage>
</organism>
<dbReference type="SUPFAM" id="SSF51735">
    <property type="entry name" value="NAD(P)-binding Rossmann-fold domains"/>
    <property type="match status" value="1"/>
</dbReference>
<evidence type="ECO:0000313" key="4">
    <source>
        <dbReference type="EMBL" id="KAK5937282.1"/>
    </source>
</evidence>
<dbReference type="Proteomes" id="UP001334248">
    <property type="component" value="Unassembled WGS sequence"/>
</dbReference>
<evidence type="ECO:0000313" key="5">
    <source>
        <dbReference type="Proteomes" id="UP001334248"/>
    </source>
</evidence>
<reference evidence="4 5" key="1">
    <citation type="journal article" date="2023" name="Res Sq">
        <title>Genomic and morphological characterization of Knufia obscura isolated from the Mars 2020 spacecraft assembly facility.</title>
        <authorList>
            <person name="Chander A.M."/>
            <person name="Teixeira M.M."/>
            <person name="Singh N.K."/>
            <person name="Williams M.P."/>
            <person name="Parker C.W."/>
            <person name="Leo P."/>
            <person name="Stajich J.E."/>
            <person name="Torok T."/>
            <person name="Tighe S."/>
            <person name="Mason C.E."/>
            <person name="Venkateswaran K."/>
        </authorList>
    </citation>
    <scope>NUCLEOTIDE SEQUENCE [LARGE SCALE GENOMIC DNA]</scope>
    <source>
        <strain evidence="4 5">CCFEE 5817</strain>
    </source>
</reference>
<dbReference type="RefSeq" id="XP_064725372.1">
    <property type="nucleotide sequence ID" value="XM_064878971.1"/>
</dbReference>
<dbReference type="PANTHER" id="PTHR43333">
    <property type="entry name" value="2-HACID_DH_C DOMAIN-CONTAINING PROTEIN"/>
    <property type="match status" value="1"/>
</dbReference>
<name>A0ABR0RAJ2_9EURO</name>